<protein>
    <submittedName>
        <fullName evidence="2">Uncharacterized protein</fullName>
    </submittedName>
</protein>
<comment type="caution">
    <text evidence="2">The sequence shown here is derived from an EMBL/GenBank/DDBJ whole genome shotgun (WGS) entry which is preliminary data.</text>
</comment>
<gene>
    <name evidence="2" type="ORF">HaLaN_14891</name>
</gene>
<dbReference type="EMBL" id="BLLF01001253">
    <property type="protein sequence ID" value="GFH18140.1"/>
    <property type="molecule type" value="Genomic_DNA"/>
</dbReference>
<feature type="compositionally biased region" description="Pro residues" evidence="1">
    <location>
        <begin position="109"/>
        <end position="118"/>
    </location>
</feature>
<name>A0A699Z9N9_HAELA</name>
<sequence>MPALDRKHLNALRTACSMPQALISPGPACPPSQSSCSVLPLRLPDAHCHPQQGPDSQERLQRVQAPAVAVMGGLAAGTGGEQSGSLGLAQDLTRAGWLLVALQLEPRANPAPPLPTTLPPSHQTALAPPQPVTK</sequence>
<dbReference type="Proteomes" id="UP000485058">
    <property type="component" value="Unassembled WGS sequence"/>
</dbReference>
<accession>A0A699Z9N9</accession>
<evidence type="ECO:0000313" key="2">
    <source>
        <dbReference type="EMBL" id="GFH18140.1"/>
    </source>
</evidence>
<dbReference type="AlphaFoldDB" id="A0A699Z9N9"/>
<evidence type="ECO:0000313" key="3">
    <source>
        <dbReference type="Proteomes" id="UP000485058"/>
    </source>
</evidence>
<evidence type="ECO:0000256" key="1">
    <source>
        <dbReference type="SAM" id="MobiDB-lite"/>
    </source>
</evidence>
<feature type="region of interest" description="Disordered" evidence="1">
    <location>
        <begin position="108"/>
        <end position="134"/>
    </location>
</feature>
<proteinExistence type="predicted"/>
<organism evidence="2 3">
    <name type="scientific">Haematococcus lacustris</name>
    <name type="common">Green alga</name>
    <name type="synonym">Haematococcus pluvialis</name>
    <dbReference type="NCBI Taxonomy" id="44745"/>
    <lineage>
        <taxon>Eukaryota</taxon>
        <taxon>Viridiplantae</taxon>
        <taxon>Chlorophyta</taxon>
        <taxon>core chlorophytes</taxon>
        <taxon>Chlorophyceae</taxon>
        <taxon>CS clade</taxon>
        <taxon>Chlamydomonadales</taxon>
        <taxon>Haematococcaceae</taxon>
        <taxon>Haematococcus</taxon>
    </lineage>
</organism>
<reference evidence="2 3" key="1">
    <citation type="submission" date="2020-02" db="EMBL/GenBank/DDBJ databases">
        <title>Draft genome sequence of Haematococcus lacustris strain NIES-144.</title>
        <authorList>
            <person name="Morimoto D."/>
            <person name="Nakagawa S."/>
            <person name="Yoshida T."/>
            <person name="Sawayama S."/>
        </authorList>
    </citation>
    <scope>NUCLEOTIDE SEQUENCE [LARGE SCALE GENOMIC DNA]</scope>
    <source>
        <strain evidence="2 3">NIES-144</strain>
    </source>
</reference>
<keyword evidence="3" id="KW-1185">Reference proteome</keyword>